<evidence type="ECO:0000313" key="2">
    <source>
        <dbReference type="Proteomes" id="UP000646386"/>
    </source>
</evidence>
<protein>
    <submittedName>
        <fullName evidence="1">Uncharacterized protein</fullName>
    </submittedName>
</protein>
<dbReference type="Proteomes" id="UP000646386">
    <property type="component" value="Chromosome"/>
</dbReference>
<proteinExistence type="predicted"/>
<organism evidence="1 2">
    <name type="scientific">Pseudomonas tensinigenes</name>
    <dbReference type="NCBI Taxonomy" id="2745511"/>
    <lineage>
        <taxon>Bacteria</taxon>
        <taxon>Pseudomonadati</taxon>
        <taxon>Pseudomonadota</taxon>
        <taxon>Gammaproteobacteria</taxon>
        <taxon>Pseudomonadales</taxon>
        <taxon>Pseudomonadaceae</taxon>
        <taxon>Pseudomonas</taxon>
    </lineage>
</organism>
<gene>
    <name evidence="1" type="ORF">HU718_011060</name>
</gene>
<sequence length="88" mass="9941">MAKISIAAFEQKVFEIEEMRVVVRGNPNDLVEDYDYDRATSSRTSITKWLENRVRPCVGDNVVVVIAGEGTIPNGRTHVSNLRKSYVE</sequence>
<reference evidence="1 2" key="2">
    <citation type="journal article" date="2021" name="Microorganisms">
        <title>The Ever-Expanding Pseudomonas Genus: Description of 43 New Species and Partition of the Pseudomonas putida Group.</title>
        <authorList>
            <person name="Girard L."/>
            <person name="Lood C."/>
            <person name="Hofte M."/>
            <person name="Vandamme P."/>
            <person name="Rokni-Zadeh H."/>
            <person name="van Noort V."/>
            <person name="Lavigne R."/>
            <person name="De Mot R."/>
        </authorList>
    </citation>
    <scope>NUCLEOTIDE SEQUENCE [LARGE SCALE GENOMIC DNA]</scope>
    <source>
        <strain evidence="1 2">ZA 5.3</strain>
    </source>
</reference>
<name>A0ABX8Q4T9_9PSED</name>
<reference evidence="1 2" key="1">
    <citation type="journal article" date="2020" name="Microorganisms">
        <title>Reliable Identification of Environmental Pseudomonas Isolates Using the rpoD Gene.</title>
        <authorList>
            <consortium name="The Broad Institute Genome Sequencing Platform"/>
            <person name="Girard L."/>
            <person name="Lood C."/>
            <person name="Rokni-Zadeh H."/>
            <person name="van Noort V."/>
            <person name="Lavigne R."/>
            <person name="De Mot R."/>
        </authorList>
    </citation>
    <scope>NUCLEOTIDE SEQUENCE [LARGE SCALE GENOMIC DNA]</scope>
    <source>
        <strain evidence="1 2">ZA 5.3</strain>
    </source>
</reference>
<evidence type="ECO:0000313" key="1">
    <source>
        <dbReference type="EMBL" id="QXI08202.1"/>
    </source>
</evidence>
<dbReference type="EMBL" id="CP077089">
    <property type="protein sequence ID" value="QXI08202.1"/>
    <property type="molecule type" value="Genomic_DNA"/>
</dbReference>
<keyword evidence="2" id="KW-1185">Reference proteome</keyword>
<dbReference type="RefSeq" id="WP_157786275.1">
    <property type="nucleotide sequence ID" value="NZ_CP077089.1"/>
</dbReference>
<accession>A0ABX8Q4T9</accession>